<keyword evidence="3" id="KW-1185">Reference proteome</keyword>
<reference evidence="2 3" key="1">
    <citation type="submission" date="2024-01" db="EMBL/GenBank/DDBJ databases">
        <title>A draft genome for a cacao thread blight-causing isolate of Paramarasmius palmivorus.</title>
        <authorList>
            <person name="Baruah I.K."/>
            <person name="Bukari Y."/>
            <person name="Amoako-Attah I."/>
            <person name="Meinhardt L.W."/>
            <person name="Bailey B.A."/>
            <person name="Cohen S.P."/>
        </authorList>
    </citation>
    <scope>NUCLEOTIDE SEQUENCE [LARGE SCALE GENOMIC DNA]</scope>
    <source>
        <strain evidence="2 3">GH-12</strain>
    </source>
</reference>
<dbReference type="Pfam" id="PF10604">
    <property type="entry name" value="Polyketide_cyc2"/>
    <property type="match status" value="1"/>
</dbReference>
<gene>
    <name evidence="2" type="ORF">VNI00_008574</name>
</gene>
<dbReference type="AlphaFoldDB" id="A0AAW0CX18"/>
<dbReference type="InterPro" id="IPR019587">
    <property type="entry name" value="Polyketide_cyclase/dehydratase"/>
</dbReference>
<proteinExistence type="predicted"/>
<evidence type="ECO:0008006" key="4">
    <source>
        <dbReference type="Google" id="ProtNLM"/>
    </source>
</evidence>
<sequence length="203" mass="22709">MFFLRTLPFFFLGVAGVSAQTPPSHLPDVEPGYFNASASILINAPIEKVWQILLDFPAYPEWNPFARQQVIYDKWFLKPLEDQTAREGLNMIITSQIPPLEGPVNADTPNNLLNTRYSGENITHVNTPEPYQVAWKFHPSPDFALSAERWSALSVFEGQTFYESREVFGGLLAPAVEVTQADGLRKGFLAQAKALKDRAEGLP</sequence>
<dbReference type="SUPFAM" id="SSF55961">
    <property type="entry name" value="Bet v1-like"/>
    <property type="match status" value="1"/>
</dbReference>
<dbReference type="Gene3D" id="3.30.530.20">
    <property type="match status" value="1"/>
</dbReference>
<dbReference type="PANTHER" id="PTHR36166:SF1">
    <property type="entry name" value="SRPBCC DOMAIN-CONTAINING PROTEIN"/>
    <property type="match status" value="1"/>
</dbReference>
<name>A0AAW0CX18_9AGAR</name>
<dbReference type="EMBL" id="JAYKXP010000029">
    <property type="protein sequence ID" value="KAK7043220.1"/>
    <property type="molecule type" value="Genomic_DNA"/>
</dbReference>
<comment type="caution">
    <text evidence="2">The sequence shown here is derived from an EMBL/GenBank/DDBJ whole genome shotgun (WGS) entry which is preliminary data.</text>
</comment>
<dbReference type="PANTHER" id="PTHR36166">
    <property type="entry name" value="CHROMOSOME 9, WHOLE GENOME SHOTGUN SEQUENCE"/>
    <property type="match status" value="1"/>
</dbReference>
<evidence type="ECO:0000313" key="2">
    <source>
        <dbReference type="EMBL" id="KAK7043220.1"/>
    </source>
</evidence>
<evidence type="ECO:0000313" key="3">
    <source>
        <dbReference type="Proteomes" id="UP001383192"/>
    </source>
</evidence>
<dbReference type="InterPro" id="IPR023393">
    <property type="entry name" value="START-like_dom_sf"/>
</dbReference>
<accession>A0AAW0CX18</accession>
<organism evidence="2 3">
    <name type="scientific">Paramarasmius palmivorus</name>
    <dbReference type="NCBI Taxonomy" id="297713"/>
    <lineage>
        <taxon>Eukaryota</taxon>
        <taxon>Fungi</taxon>
        <taxon>Dikarya</taxon>
        <taxon>Basidiomycota</taxon>
        <taxon>Agaricomycotina</taxon>
        <taxon>Agaricomycetes</taxon>
        <taxon>Agaricomycetidae</taxon>
        <taxon>Agaricales</taxon>
        <taxon>Marasmiineae</taxon>
        <taxon>Marasmiaceae</taxon>
        <taxon>Paramarasmius</taxon>
    </lineage>
</organism>
<dbReference type="CDD" id="cd07822">
    <property type="entry name" value="SRPBCC_4"/>
    <property type="match status" value="1"/>
</dbReference>
<keyword evidence="1" id="KW-0732">Signal</keyword>
<feature type="signal peptide" evidence="1">
    <location>
        <begin position="1"/>
        <end position="19"/>
    </location>
</feature>
<feature type="chain" id="PRO_5043328874" description="Coenzyme Q-binding protein COQ10 START domain-containing protein" evidence="1">
    <location>
        <begin position="20"/>
        <end position="203"/>
    </location>
</feature>
<dbReference type="Proteomes" id="UP001383192">
    <property type="component" value="Unassembled WGS sequence"/>
</dbReference>
<protein>
    <recommendedName>
        <fullName evidence="4">Coenzyme Q-binding protein COQ10 START domain-containing protein</fullName>
    </recommendedName>
</protein>
<evidence type="ECO:0000256" key="1">
    <source>
        <dbReference type="SAM" id="SignalP"/>
    </source>
</evidence>